<protein>
    <submittedName>
        <fullName evidence="6">Bromodomain containing 10</fullName>
    </submittedName>
</protein>
<feature type="compositionally biased region" description="Polar residues" evidence="4">
    <location>
        <begin position="1588"/>
        <end position="1597"/>
    </location>
</feature>
<feature type="compositionally biased region" description="Basic residues" evidence="4">
    <location>
        <begin position="597"/>
        <end position="609"/>
    </location>
</feature>
<dbReference type="PANTHER" id="PTHR31095">
    <property type="entry name" value="RIKEN CDNA 9930021J03 GENE"/>
    <property type="match status" value="1"/>
</dbReference>
<name>A0A8C9V9P8_SCLFO</name>
<proteinExistence type="predicted"/>
<feature type="region of interest" description="Disordered" evidence="4">
    <location>
        <begin position="1073"/>
        <end position="1099"/>
    </location>
</feature>
<feature type="domain" description="Bromo" evidence="5">
    <location>
        <begin position="84"/>
        <end position="153"/>
    </location>
</feature>
<dbReference type="Gene3D" id="1.20.920.10">
    <property type="entry name" value="Bromodomain-like"/>
    <property type="match status" value="1"/>
</dbReference>
<feature type="compositionally biased region" description="Low complexity" evidence="4">
    <location>
        <begin position="1898"/>
        <end position="1909"/>
    </location>
</feature>
<evidence type="ECO:0000259" key="5">
    <source>
        <dbReference type="PROSITE" id="PS50014"/>
    </source>
</evidence>
<accession>A0A8C9V9P8</accession>
<feature type="compositionally biased region" description="Polar residues" evidence="4">
    <location>
        <begin position="585"/>
        <end position="596"/>
    </location>
</feature>
<evidence type="ECO:0000313" key="7">
    <source>
        <dbReference type="Proteomes" id="UP000694397"/>
    </source>
</evidence>
<feature type="compositionally biased region" description="Polar residues" evidence="4">
    <location>
        <begin position="919"/>
        <end position="941"/>
    </location>
</feature>
<dbReference type="InterPro" id="IPR036427">
    <property type="entry name" value="Bromodomain-like_sf"/>
</dbReference>
<dbReference type="InterPro" id="IPR001487">
    <property type="entry name" value="Bromodomain"/>
</dbReference>
<feature type="region of interest" description="Disordered" evidence="4">
    <location>
        <begin position="1"/>
        <end position="65"/>
    </location>
</feature>
<feature type="region of interest" description="Disordered" evidence="4">
    <location>
        <begin position="585"/>
        <end position="649"/>
    </location>
</feature>
<dbReference type="Pfam" id="PF00439">
    <property type="entry name" value="Bromodomain"/>
    <property type="match status" value="1"/>
</dbReference>
<dbReference type="SMART" id="SM00297">
    <property type="entry name" value="BROMO"/>
    <property type="match status" value="1"/>
</dbReference>
<keyword evidence="7" id="KW-1185">Reference proteome</keyword>
<evidence type="ECO:0000256" key="2">
    <source>
        <dbReference type="PROSITE-ProRule" id="PRU00035"/>
    </source>
</evidence>
<feature type="compositionally biased region" description="Acidic residues" evidence="4">
    <location>
        <begin position="46"/>
        <end position="65"/>
    </location>
</feature>
<evidence type="ECO:0000313" key="6">
    <source>
        <dbReference type="Ensembl" id="ENSSFOP00015035929.2"/>
    </source>
</evidence>
<feature type="compositionally biased region" description="Basic and acidic residues" evidence="4">
    <location>
        <begin position="795"/>
        <end position="822"/>
    </location>
</feature>
<gene>
    <name evidence="6" type="primary">BRD10</name>
</gene>
<dbReference type="InterPro" id="IPR040214">
    <property type="entry name" value="BRD10"/>
</dbReference>
<reference evidence="6 7" key="1">
    <citation type="submission" date="2019-04" db="EMBL/GenBank/DDBJ databases">
        <authorList>
            <consortium name="Wellcome Sanger Institute Data Sharing"/>
        </authorList>
    </citation>
    <scope>NUCLEOTIDE SEQUENCE [LARGE SCALE GENOMIC DNA]</scope>
</reference>
<evidence type="ECO:0000256" key="1">
    <source>
        <dbReference type="ARBA" id="ARBA00023117"/>
    </source>
</evidence>
<sequence length="1927" mass="208731">FPPVTEISERRPWNENNEPHEAADGGEEEKDVLDCGKVDGAGGEGETGEMSEDNSDGVHEDEEEDLSYELQQARKIFGGFLLEKHKAVTAPFMQPTSPGAAGDRHHNQQPMSFRRMEEKFDNLEYQTITEFVADFRLMLENCYRLHGVDHWVSKQAQKLETMLEQKLTLLSRILREKTTLAVTSKGRFGIEEEKGLGNTSTRRRSVPRNLSTLTVGASESLMVQALRLEEQQRAKEEKRLRELEKKEAEEASAKELDDWERNLLAKATQWPVETLWELPAIGHFLCLAQTALNLPEIVFFELERCLLMPRCSAFLAKVMTSLLCHPQKRATLHRRPPLTYRRWEAALRHKVLGWYHMMGQAEDTTACAEQLGLCPQFFRTLGETSPLEEKPFHQLPFNQRVWLLKGLCDFVYENQKEVQNAVLSQPIHECRESILGYDGRENAYIHFPHFCGADLRIYCQSPSTPPEFPPPGIRVKRLDRVKRLEQVTMVKETVGTKGAMVLVDTEGNCVKKETGSCNSEKRLFVNSDEFFHHNHGKVCLEGNVSSAAIQDACSACGSNKDANQEYQYSCSVMLAAKMDSLECSFPQTSSEGQSSRMRTKKKKRKKKKVKDQGAKEGQTSKPDGTRQSQANSKVNLKKSDAAQKKKCKRKKQKSGEKYILVTVSEKVRHIVLHYCIFFFFFQLVCTSLDELRQLISKTEDELEELENTKKKSGKWYFRRQAVKDLHITLIRLLNELLPWEAKLVKAFQRNRARLKKDYDDFKKHPEYNSFVREEWAEEEGDGVTGKGSPNLSFTDDTKQQVEFSRRSRTPRRESVASDEHKAPLRTSKRAHSSNMDEELNSRKKIKNTDEEETSSVMQTESEVREPNPATENSAAETGRVMTPMASFQKGSKPIQALLAKSVGNKVTLISQPASAAMTSQVQNKAEIPSQPTTKPLTSPRQPSEPLLTPKSPVQLIYKVPESFDQLRKGSSPVKVPVLDQKTEERIVQQVIILPSTKNPHSENLMPNPVSTASAVGSTAPGLPRVDGTNVIPIQQVAPLTEICNNSSSFTPSPCLSASHKSCFAGVSQADSTMNVIPDRPSVTSGTTGGPKNPSDSKQELKTVCIRDSQSILVTTRGGNTGVVKVQTSDQAVSGFLATSPIITISPQFQAFLVSQSSPSSTSTPLKVQSTTGSASSATSVFSMSSLPSCLSQHPSAFSIPATSGQKVGTTVNYALNQTSNSISVPLTTSKCTTTTRPFIPHSSALSTIHHSTFTLHTSSGKSDIVSAHTSSAPCTTKPLVKKTQPEETISEIPSMQRVILVTSSSTVASPAVASKTLSSSTVSTPRLMFVSQTPASVDQTPVSIPKQTVSLTSVSQVTDRKIGLTLNQPTGNNTSSSLQKIQTFGLMSNLSNMLPAEALNNGKHIGLPLVGSDSKSTCINANVLDATSGGKTLEFSTFKTGHLVPSAISAVSHILINTAPTGPPATGVSLGKTQFQVPATSKSIPLKMSPIIPNSVSQSRFCNSPTPTKMFGTTLPATQTAEHSVFQTPGVSPASIQQKIVINTTTPLSPGSHIVINNTRFIVPAQGLGPGSHMLLISSPVVPLPGPQGTNPTAASQKDSEKQGFAVPSVQSPRKSPPTTKPLSPAKRHPLPTTVKVTSSYACLVAPQMNAVGSTVRAPLSTSNTTSAAQVSQILAVPPTTCQGLPNPLSPPSVLSAEGKDMLGMPVPAIGNQMKDSSVTISQRPLSLLSTAKPANIPGGLSSAVSRAHLTSAVPPVGAVISQTQVLPAAAVPPIGGTISRIQSLPVATVLPIGSAFSRRQASPIAAVPPSNSTVLIAPGQSVRTARNESNMSVSHTNLTQVLSKPTLQVTGPAVLANSSSTKLLVSPDGAILNAIRSPALSTPTLESKTLATAVVTSSSSTGSMLPSLKTHEPPGSAQRDKMDPSN</sequence>
<evidence type="ECO:0000256" key="3">
    <source>
        <dbReference type="SAM" id="Coils"/>
    </source>
</evidence>
<dbReference type="InterPro" id="IPR056522">
    <property type="entry name" value="KIAA2026_hel"/>
</dbReference>
<dbReference type="Ensembl" id="ENSSFOT00015036319.2">
    <property type="protein sequence ID" value="ENSSFOP00015035929.2"/>
    <property type="gene ID" value="ENSSFOG00015022871.2"/>
</dbReference>
<dbReference type="PROSITE" id="PS50014">
    <property type="entry name" value="BROMODOMAIN_2"/>
    <property type="match status" value="1"/>
</dbReference>
<organism evidence="6 7">
    <name type="scientific">Scleropages formosus</name>
    <name type="common">Asian bonytongue</name>
    <name type="synonym">Osteoglossum formosum</name>
    <dbReference type="NCBI Taxonomy" id="113540"/>
    <lineage>
        <taxon>Eukaryota</taxon>
        <taxon>Metazoa</taxon>
        <taxon>Chordata</taxon>
        <taxon>Craniata</taxon>
        <taxon>Vertebrata</taxon>
        <taxon>Euteleostomi</taxon>
        <taxon>Actinopterygii</taxon>
        <taxon>Neopterygii</taxon>
        <taxon>Teleostei</taxon>
        <taxon>Osteoglossocephala</taxon>
        <taxon>Osteoglossomorpha</taxon>
        <taxon>Osteoglossiformes</taxon>
        <taxon>Osteoglossidae</taxon>
        <taxon>Scleropages</taxon>
    </lineage>
</organism>
<evidence type="ECO:0000256" key="4">
    <source>
        <dbReference type="SAM" id="MobiDB-lite"/>
    </source>
</evidence>
<feature type="compositionally biased region" description="Basic and acidic residues" evidence="4">
    <location>
        <begin position="7"/>
        <end position="23"/>
    </location>
</feature>
<feature type="coiled-coil region" evidence="3">
    <location>
        <begin position="226"/>
        <end position="254"/>
    </location>
</feature>
<dbReference type="SUPFAM" id="SSF47370">
    <property type="entry name" value="Bromodomain"/>
    <property type="match status" value="1"/>
</dbReference>
<feature type="region of interest" description="Disordered" evidence="4">
    <location>
        <begin position="1898"/>
        <end position="1927"/>
    </location>
</feature>
<keyword evidence="1 2" id="KW-0103">Bromodomain</keyword>
<feature type="region of interest" description="Disordered" evidence="4">
    <location>
        <begin position="919"/>
        <end position="950"/>
    </location>
</feature>
<feature type="region of interest" description="Disordered" evidence="4">
    <location>
        <begin position="1579"/>
        <end position="1631"/>
    </location>
</feature>
<reference evidence="6" key="3">
    <citation type="submission" date="2025-09" db="UniProtKB">
        <authorList>
            <consortium name="Ensembl"/>
        </authorList>
    </citation>
    <scope>IDENTIFICATION</scope>
</reference>
<feature type="compositionally biased region" description="Polar residues" evidence="4">
    <location>
        <begin position="617"/>
        <end position="634"/>
    </location>
</feature>
<dbReference type="GeneTree" id="ENSGT00390000011483"/>
<reference evidence="6" key="2">
    <citation type="submission" date="2025-08" db="UniProtKB">
        <authorList>
            <consortium name="Ensembl"/>
        </authorList>
    </citation>
    <scope>IDENTIFICATION</scope>
</reference>
<dbReference type="Proteomes" id="UP000694397">
    <property type="component" value="Chromosome 6"/>
</dbReference>
<dbReference type="PANTHER" id="PTHR31095:SF3">
    <property type="entry name" value="RIKEN CDNA 9930021J03 GENE"/>
    <property type="match status" value="1"/>
</dbReference>
<keyword evidence="3" id="KW-0175">Coiled coil</keyword>
<dbReference type="CDD" id="cd04369">
    <property type="entry name" value="Bromodomain"/>
    <property type="match status" value="1"/>
</dbReference>
<dbReference type="Pfam" id="PF23450">
    <property type="entry name" value="KIAA2026_hel"/>
    <property type="match status" value="1"/>
</dbReference>
<feature type="region of interest" description="Disordered" evidence="4">
    <location>
        <begin position="778"/>
        <end position="877"/>
    </location>
</feature>
<dbReference type="OrthoDB" id="21449at2759"/>